<comment type="caution">
    <text evidence="2">The sequence shown here is derived from an EMBL/GenBank/DDBJ whole genome shotgun (WGS) entry which is preliminary data.</text>
</comment>
<keyword evidence="3" id="KW-1185">Reference proteome</keyword>
<dbReference type="InterPro" id="IPR026555">
    <property type="entry name" value="NSL3/Tex30"/>
</dbReference>
<dbReference type="OrthoDB" id="6415022at2759"/>
<dbReference type="SUPFAM" id="SSF53474">
    <property type="entry name" value="alpha/beta-Hydrolases"/>
    <property type="match status" value="1"/>
</dbReference>
<dbReference type="Proteomes" id="UP001046870">
    <property type="component" value="Chromosome 12"/>
</dbReference>
<keyword evidence="1" id="KW-0812">Transmembrane</keyword>
<evidence type="ECO:0000256" key="1">
    <source>
        <dbReference type="SAM" id="Phobius"/>
    </source>
</evidence>
<dbReference type="Gene3D" id="3.40.50.1820">
    <property type="entry name" value="alpha/beta hydrolase"/>
    <property type="match status" value="1"/>
</dbReference>
<sequence length="144" mass="15577">MDAFHEDKVKIPFGSKHLDAILSIPTKVKDVRTAVVLTHGAGGDMNFRHLVSLAGVLATTGLLCLRFTCKGLNLVYRVKAYNAVMEYLQNLKKFTLKHIFLGGRSMGSRAETADTNGRGCCAGPDLPVLSTAPSWTGTHIPQAH</sequence>
<evidence type="ECO:0008006" key="4">
    <source>
        <dbReference type="Google" id="ProtNLM"/>
    </source>
</evidence>
<dbReference type="AlphaFoldDB" id="A0A9D3PV51"/>
<keyword evidence="1" id="KW-0472">Membrane</keyword>
<reference evidence="2" key="1">
    <citation type="submission" date="2021-01" db="EMBL/GenBank/DDBJ databases">
        <authorList>
            <person name="Zahm M."/>
            <person name="Roques C."/>
            <person name="Cabau C."/>
            <person name="Klopp C."/>
            <person name="Donnadieu C."/>
            <person name="Jouanno E."/>
            <person name="Lampietro C."/>
            <person name="Louis A."/>
            <person name="Herpin A."/>
            <person name="Echchiki A."/>
            <person name="Berthelot C."/>
            <person name="Parey E."/>
            <person name="Roest-Crollius H."/>
            <person name="Braasch I."/>
            <person name="Postlethwait J."/>
            <person name="Bobe J."/>
            <person name="Montfort J."/>
            <person name="Bouchez O."/>
            <person name="Begum T."/>
            <person name="Mejri S."/>
            <person name="Adams A."/>
            <person name="Chen W.-J."/>
            <person name="Guiguen Y."/>
        </authorList>
    </citation>
    <scope>NUCLEOTIDE SEQUENCE</scope>
    <source>
        <strain evidence="2">YG-15Mar2019-1</strain>
        <tissue evidence="2">Brain</tissue>
    </source>
</reference>
<dbReference type="InterPro" id="IPR029058">
    <property type="entry name" value="AB_hydrolase_fold"/>
</dbReference>
<gene>
    <name evidence="2" type="ORF">MATL_G00151870</name>
</gene>
<protein>
    <recommendedName>
        <fullName evidence="4">Testis expressed 30</fullName>
    </recommendedName>
</protein>
<evidence type="ECO:0000313" key="3">
    <source>
        <dbReference type="Proteomes" id="UP001046870"/>
    </source>
</evidence>
<accession>A0A9D3PV51</accession>
<dbReference type="PANTHER" id="PTHR13136">
    <property type="entry name" value="TESTIS DEVELOPMENT PROTEIN PRTD"/>
    <property type="match status" value="1"/>
</dbReference>
<evidence type="ECO:0000313" key="2">
    <source>
        <dbReference type="EMBL" id="KAG7467300.1"/>
    </source>
</evidence>
<name>A0A9D3PV51_MEGAT</name>
<feature type="transmembrane region" description="Helical" evidence="1">
    <location>
        <begin position="50"/>
        <end position="69"/>
    </location>
</feature>
<keyword evidence="1" id="KW-1133">Transmembrane helix</keyword>
<dbReference type="PANTHER" id="PTHR13136:SF11">
    <property type="entry name" value="TESTIS-EXPRESSED PROTEIN 30"/>
    <property type="match status" value="1"/>
</dbReference>
<proteinExistence type="predicted"/>
<dbReference type="EMBL" id="JAFDVH010000012">
    <property type="protein sequence ID" value="KAG7467300.1"/>
    <property type="molecule type" value="Genomic_DNA"/>
</dbReference>
<organism evidence="2 3">
    <name type="scientific">Megalops atlanticus</name>
    <name type="common">Tarpon</name>
    <name type="synonym">Clupea gigantea</name>
    <dbReference type="NCBI Taxonomy" id="7932"/>
    <lineage>
        <taxon>Eukaryota</taxon>
        <taxon>Metazoa</taxon>
        <taxon>Chordata</taxon>
        <taxon>Craniata</taxon>
        <taxon>Vertebrata</taxon>
        <taxon>Euteleostomi</taxon>
        <taxon>Actinopterygii</taxon>
        <taxon>Neopterygii</taxon>
        <taxon>Teleostei</taxon>
        <taxon>Elopiformes</taxon>
        <taxon>Megalopidae</taxon>
        <taxon>Megalops</taxon>
    </lineage>
</organism>